<dbReference type="GO" id="GO:0015031">
    <property type="term" value="P:protein transport"/>
    <property type="evidence" value="ECO:0007669"/>
    <property type="project" value="UniProtKB-KW"/>
</dbReference>
<keyword evidence="4" id="KW-0853">WD repeat</keyword>
<dbReference type="SUPFAM" id="SSF50978">
    <property type="entry name" value="WD40 repeat-like"/>
    <property type="match status" value="1"/>
</dbReference>
<evidence type="ECO:0000256" key="1">
    <source>
        <dbReference type="ARBA" id="ARBA00004259"/>
    </source>
</evidence>
<evidence type="ECO:0000256" key="4">
    <source>
        <dbReference type="ARBA" id="ARBA00022574"/>
    </source>
</evidence>
<dbReference type="AlphaFoldDB" id="A0A813ILY0"/>
<dbReference type="SMART" id="SM00320">
    <property type="entry name" value="WD40"/>
    <property type="match status" value="2"/>
</dbReference>
<dbReference type="PANTHER" id="PTHR11024">
    <property type="entry name" value="NUCLEAR PORE COMPLEX PROTEIN SEC13 / SEH1 FAMILY MEMBER"/>
    <property type="match status" value="1"/>
</dbReference>
<evidence type="ECO:0000313" key="8">
    <source>
        <dbReference type="EMBL" id="CAE8652667.1"/>
    </source>
</evidence>
<keyword evidence="7" id="KW-0539">Nucleus</keyword>
<dbReference type="GO" id="GO:0005198">
    <property type="term" value="F:structural molecule activity"/>
    <property type="evidence" value="ECO:0007669"/>
    <property type="project" value="InterPro"/>
</dbReference>
<evidence type="ECO:0000256" key="6">
    <source>
        <dbReference type="ARBA" id="ARBA00022927"/>
    </source>
</evidence>
<comment type="caution">
    <text evidence="8">The sequence shown here is derived from an EMBL/GenBank/DDBJ whole genome shotgun (WGS) entry which is preliminary data.</text>
</comment>
<name>A0A813ILY0_POLGL</name>
<dbReference type="Proteomes" id="UP000626109">
    <property type="component" value="Unassembled WGS sequence"/>
</dbReference>
<dbReference type="Pfam" id="PF00400">
    <property type="entry name" value="WD40"/>
    <property type="match status" value="1"/>
</dbReference>
<evidence type="ECO:0000256" key="2">
    <source>
        <dbReference type="ARBA" id="ARBA00010102"/>
    </source>
</evidence>
<feature type="non-terminal residue" evidence="8">
    <location>
        <position position="1"/>
    </location>
</feature>
<dbReference type="InterPro" id="IPR015943">
    <property type="entry name" value="WD40/YVTN_repeat-like_dom_sf"/>
</dbReference>
<dbReference type="EMBL" id="CAJNNW010011014">
    <property type="protein sequence ID" value="CAE8652667.1"/>
    <property type="molecule type" value="Genomic_DNA"/>
</dbReference>
<dbReference type="Gene3D" id="2.130.10.10">
    <property type="entry name" value="YVTN repeat-like/Quinoprotein amine dehydrogenase"/>
    <property type="match status" value="1"/>
</dbReference>
<proteinExistence type="inferred from homology"/>
<gene>
    <name evidence="8" type="ORF">PGLA2088_LOCUS9871</name>
</gene>
<keyword evidence="5" id="KW-0677">Repeat</keyword>
<keyword evidence="6" id="KW-0653">Protein transport</keyword>
<protein>
    <recommendedName>
        <fullName evidence="10">Protein transport protein SEC13</fullName>
    </recommendedName>
</protein>
<evidence type="ECO:0000256" key="7">
    <source>
        <dbReference type="ARBA" id="ARBA00023242"/>
    </source>
</evidence>
<sequence length="208" mass="22179">MRSGFVLQRNICKGRLGVCSEPVAVLAKMVVRRTRILVSLLRHGISVVATVDLPHWLALCTSSLRISIFSAPETAGGGGGCGGQQAADAQWTEVARMERAHTGPIWRLSWGHPEHGDPLASCSEDRTVTVWYGGRASSVGAGGAPKGQQGAALPRWQERAQLSCEGPVVDVRFAPAPLGLKVAACTSDGKARIFECVNALDLRTWEPE</sequence>
<organism evidence="8 9">
    <name type="scientific">Polarella glacialis</name>
    <name type="common">Dinoflagellate</name>
    <dbReference type="NCBI Taxonomy" id="89957"/>
    <lineage>
        <taxon>Eukaryota</taxon>
        <taxon>Sar</taxon>
        <taxon>Alveolata</taxon>
        <taxon>Dinophyceae</taxon>
        <taxon>Suessiales</taxon>
        <taxon>Suessiaceae</taxon>
        <taxon>Polarella</taxon>
    </lineage>
</organism>
<dbReference type="PANTHER" id="PTHR11024:SF3">
    <property type="entry name" value="NUCLEOPORIN SEH1"/>
    <property type="match status" value="1"/>
</dbReference>
<dbReference type="GO" id="GO:0035859">
    <property type="term" value="C:Seh1-associated complex"/>
    <property type="evidence" value="ECO:0007669"/>
    <property type="project" value="TreeGrafter"/>
</dbReference>
<evidence type="ECO:0000256" key="5">
    <source>
        <dbReference type="ARBA" id="ARBA00022737"/>
    </source>
</evidence>
<evidence type="ECO:0008006" key="10">
    <source>
        <dbReference type="Google" id="ProtNLM"/>
    </source>
</evidence>
<evidence type="ECO:0000256" key="3">
    <source>
        <dbReference type="ARBA" id="ARBA00022448"/>
    </source>
</evidence>
<dbReference type="InterPro" id="IPR036322">
    <property type="entry name" value="WD40_repeat_dom_sf"/>
</dbReference>
<accession>A0A813ILY0</accession>
<comment type="similarity">
    <text evidence="2">Belongs to the WD repeat SEC13 family.</text>
</comment>
<keyword evidence="3" id="KW-0813">Transport</keyword>
<evidence type="ECO:0000313" key="9">
    <source>
        <dbReference type="Proteomes" id="UP000626109"/>
    </source>
</evidence>
<comment type="subcellular location">
    <subcellularLocation>
        <location evidence="1">Nucleus envelope</location>
    </subcellularLocation>
</comment>
<dbReference type="GO" id="GO:1904263">
    <property type="term" value="P:positive regulation of TORC1 signaling"/>
    <property type="evidence" value="ECO:0007669"/>
    <property type="project" value="TreeGrafter"/>
</dbReference>
<dbReference type="GO" id="GO:0034198">
    <property type="term" value="P:cellular response to amino acid starvation"/>
    <property type="evidence" value="ECO:0007669"/>
    <property type="project" value="TreeGrafter"/>
</dbReference>
<reference evidence="8" key="1">
    <citation type="submission" date="2021-02" db="EMBL/GenBank/DDBJ databases">
        <authorList>
            <person name="Dougan E. K."/>
            <person name="Rhodes N."/>
            <person name="Thang M."/>
            <person name="Chan C."/>
        </authorList>
    </citation>
    <scope>NUCLEOTIDE SEQUENCE</scope>
</reference>
<dbReference type="GO" id="GO:0031080">
    <property type="term" value="C:nuclear pore outer ring"/>
    <property type="evidence" value="ECO:0007669"/>
    <property type="project" value="TreeGrafter"/>
</dbReference>
<dbReference type="InterPro" id="IPR037363">
    <property type="entry name" value="Sec13/Seh1_fam"/>
</dbReference>
<dbReference type="InterPro" id="IPR001680">
    <property type="entry name" value="WD40_rpt"/>
</dbReference>